<sequence>MTPPSTAVVAAAAERTTTAALSAQLEQLNASILAHIERIQKAPKSKDRNHVIAASSQLLNQLREAQLETLDMRASLFADNAQCQLALDDAATMIHLASSHPLGYCRAAAIHSLYGRQKAAIEMYEQGLRAVPLSKHATLMDGKLAAEKQLAKRVDFVSCLPFDLVSHVVSELLDGDELQFDHRYLVISQTWRQRFLQCTSLVFRLIHQCDHSVLLRIHQQLLDDAPNVGKVAVSFYWEESAPLLNILRQGNFTSLKELEITDYMIDDPHFFFDSLSHIANTLTRLTIETDTEGDVMILDLLECCTNLDYLRYVGDCNHSISQNNHEWSTRYDITQLVLQDLTGGEIEYDLLNAIITRCPALHHLELNGCSNVDILDDIKQHCQRLAYLSINFDPERDMLERPHYTKHCGLQVLEMGIVHTEFYTKLGTFLASYQDTLSILSVHINCELDHVTAPLSDRLQMSQLHELNCIYLVSTPDKYIVPWIIRQAPHLRSVLLVAADPVDRAILDALCDLDFLSKLEMRDCAKVDVAGLRHFFERHGSLGTHSRLRELILCILGCDLESDHAIDLLGRLCTLTNLVLFSVRGITMDGFERFASQLRSWKRLQSLRFNNMDCVSDHALEIMGHLSSLESLHLSFLNSVTNGGIVQLAGSPSLRHLCVAHCSNVDVDVVELVSHCLETKKRNTTV</sequence>
<dbReference type="GO" id="GO:0019005">
    <property type="term" value="C:SCF ubiquitin ligase complex"/>
    <property type="evidence" value="ECO:0007669"/>
    <property type="project" value="TreeGrafter"/>
</dbReference>
<dbReference type="PANTHER" id="PTHR13318">
    <property type="entry name" value="PARTNER OF PAIRED, ISOFORM B-RELATED"/>
    <property type="match status" value="1"/>
</dbReference>
<name>A0AAD8DJ99_9FUNG</name>
<dbReference type="SUPFAM" id="SSF48452">
    <property type="entry name" value="TPR-like"/>
    <property type="match status" value="1"/>
</dbReference>
<dbReference type="GeneID" id="83207704"/>
<gene>
    <name evidence="1" type="ORF">O0I10_000282</name>
</gene>
<dbReference type="PANTHER" id="PTHR13318:SF190">
    <property type="entry name" value="PARTNER OF PAIRED, ISOFORM B"/>
    <property type="match status" value="1"/>
</dbReference>
<keyword evidence="2" id="KW-1185">Reference proteome</keyword>
<evidence type="ECO:0000313" key="2">
    <source>
        <dbReference type="Proteomes" id="UP001234581"/>
    </source>
</evidence>
<dbReference type="EMBL" id="JARTCD010000001">
    <property type="protein sequence ID" value="KAJ8664005.1"/>
    <property type="molecule type" value="Genomic_DNA"/>
</dbReference>
<organism evidence="1 2">
    <name type="scientific">Lichtheimia ornata</name>
    <dbReference type="NCBI Taxonomy" id="688661"/>
    <lineage>
        <taxon>Eukaryota</taxon>
        <taxon>Fungi</taxon>
        <taxon>Fungi incertae sedis</taxon>
        <taxon>Mucoromycota</taxon>
        <taxon>Mucoromycotina</taxon>
        <taxon>Mucoromycetes</taxon>
        <taxon>Mucorales</taxon>
        <taxon>Lichtheimiaceae</taxon>
        <taxon>Lichtheimia</taxon>
    </lineage>
</organism>
<dbReference type="RefSeq" id="XP_058348917.1">
    <property type="nucleotide sequence ID" value="XM_058480394.1"/>
</dbReference>
<protein>
    <recommendedName>
        <fullName evidence="3">F-box domain-containing protein</fullName>
    </recommendedName>
</protein>
<evidence type="ECO:0008006" key="3">
    <source>
        <dbReference type="Google" id="ProtNLM"/>
    </source>
</evidence>
<dbReference type="AlphaFoldDB" id="A0AAD8DJ99"/>
<proteinExistence type="predicted"/>
<dbReference type="GO" id="GO:0031146">
    <property type="term" value="P:SCF-dependent proteasomal ubiquitin-dependent protein catabolic process"/>
    <property type="evidence" value="ECO:0007669"/>
    <property type="project" value="TreeGrafter"/>
</dbReference>
<accession>A0AAD8DJ99</accession>
<dbReference type="InterPro" id="IPR032675">
    <property type="entry name" value="LRR_dom_sf"/>
</dbReference>
<comment type="caution">
    <text evidence="1">The sequence shown here is derived from an EMBL/GenBank/DDBJ whole genome shotgun (WGS) entry which is preliminary data.</text>
</comment>
<reference evidence="1 2" key="1">
    <citation type="submission" date="2023-03" db="EMBL/GenBank/DDBJ databases">
        <title>Genome sequence of Lichtheimia ornata CBS 291.66.</title>
        <authorList>
            <person name="Mohabir J.T."/>
            <person name="Shea T.P."/>
            <person name="Kurbessoian T."/>
            <person name="Berby B."/>
            <person name="Fontaine J."/>
            <person name="Livny J."/>
            <person name="Gnirke A."/>
            <person name="Stajich J.E."/>
            <person name="Cuomo C.A."/>
        </authorList>
    </citation>
    <scope>NUCLEOTIDE SEQUENCE [LARGE SCALE GENOMIC DNA]</scope>
    <source>
        <strain evidence="1">CBS 291.66</strain>
    </source>
</reference>
<dbReference type="Proteomes" id="UP001234581">
    <property type="component" value="Unassembled WGS sequence"/>
</dbReference>
<dbReference type="SUPFAM" id="SSF52047">
    <property type="entry name" value="RNI-like"/>
    <property type="match status" value="1"/>
</dbReference>
<dbReference type="Gene3D" id="3.80.10.10">
    <property type="entry name" value="Ribonuclease Inhibitor"/>
    <property type="match status" value="1"/>
</dbReference>
<evidence type="ECO:0000313" key="1">
    <source>
        <dbReference type="EMBL" id="KAJ8664005.1"/>
    </source>
</evidence>
<dbReference type="InterPro" id="IPR011990">
    <property type="entry name" value="TPR-like_helical_dom_sf"/>
</dbReference>